<feature type="transmembrane region" description="Helical" evidence="8">
    <location>
        <begin position="65"/>
        <end position="84"/>
    </location>
</feature>
<dbReference type="HOGENOM" id="CLU_003842_0_0_1"/>
<keyword evidence="2" id="KW-1003">Cell membrane</keyword>
<proteinExistence type="predicted"/>
<keyword evidence="10" id="KW-1185">Reference proteome</keyword>
<keyword evidence="4 8" id="KW-1133">Transmembrane helix</keyword>
<gene>
    <name evidence="9" type="primary">Dsim\GD11867</name>
    <name evidence="9" type="ORF">Dsim_GD11867</name>
</gene>
<dbReference type="GO" id="GO:0005886">
    <property type="term" value="C:plasma membrane"/>
    <property type="evidence" value="ECO:0007669"/>
    <property type="project" value="UniProtKB-SubCell"/>
</dbReference>
<keyword evidence="5 8" id="KW-0472">Membrane</keyword>
<comment type="subcellular location">
    <subcellularLocation>
        <location evidence="1">Cell membrane</location>
        <topology evidence="1">Multi-pass membrane protein</topology>
    </subcellularLocation>
</comment>
<evidence type="ECO:0000313" key="9">
    <source>
        <dbReference type="EMBL" id="EDX08563.1"/>
    </source>
</evidence>
<dbReference type="OrthoDB" id="7852744at2759"/>
<evidence type="ECO:0000256" key="8">
    <source>
        <dbReference type="SAM" id="Phobius"/>
    </source>
</evidence>
<evidence type="ECO:0000256" key="6">
    <source>
        <dbReference type="ARBA" id="ARBA00023170"/>
    </source>
</evidence>
<keyword evidence="7" id="KW-0325">Glycoprotein</keyword>
<dbReference type="PANTHER" id="PTHR42643">
    <property type="entry name" value="IONOTROPIC RECEPTOR 20A-RELATED"/>
    <property type="match status" value="1"/>
</dbReference>
<dbReference type="AlphaFoldDB" id="B4QC08"/>
<evidence type="ECO:0000256" key="2">
    <source>
        <dbReference type="ARBA" id="ARBA00022475"/>
    </source>
</evidence>
<protein>
    <submittedName>
        <fullName evidence="9">GD11867</fullName>
    </submittedName>
</protein>
<feature type="transmembrane region" description="Helical" evidence="8">
    <location>
        <begin position="864"/>
        <end position="887"/>
    </location>
</feature>
<sequence>MVMTMQNNSIFLSSLKRYRSRTSEAGLYLFWFKKSFSELVAIHKISYKEDWLYDSYSDLKWEDFLFAWLGFLGGATVSCLALLAEIGYHSSIGTQSAFLSSLLMSLGKELHYTTILLVGGSSSCWSLEPFETGVPIINLRGEKNAYPQDTFNSQILALACLQNQSEKAAKSLYRSLEDMRDTPTLLFASSDEQIRNLFLECFRESMLNVLAVKGSSAEYIYSYQAFPTFRVIKRKLVEIRRYFAPQLKDLGGHIVTALPGNIMPRTMCYRNAGGERQLAGYLHTFIRNYVESINGTLRISWDLVPEDGMRHFTISRLSKIQHVDFPLGIIAIYNKTGRQHVPMEISSWFLMLPMEPPVPRAHLFVKLGLQRLLPIIVVVGAVLGNAHRMEVGLGPSWRCYYLADRVLRGALAQPFVLPRRLSPKLMLIYWLLLLSGFFLSNYYMASLTTWLVHPPANDPILEWDQLRCLELKILTIPEEFKYMSLILGTDFMKAYGNVFQLTNSSDFQRRRISMDPSYAYPVTTSLWPFLELSQVRLRRPLFRPGRNYLVCLGHTCAQPEVLNLNSILVSLRLELSFETLLILRGAGGNDVCWEHFDLDRYPNLNFNANQSIYLKGRVSRKILALVCLDSAEETEVVMKALGENLMDMRGSPILLLVGLETNISSLFEGCFSHQMLNVLAWSTWNPNANLATLLVHPPVAFGIFSYDDLRRTRGKILISQQELPTLNNSVGREVLERNLDTFEVTPSVVDFLAHRNELNTSFAYPVTDTLWPFLQLKQIRMHRPLFRKSNEISFTRFMPVTMPMARNSIYRDVFNTYLSRTLASGLYDLWFRRSYQEAVAVGKLNYTVDPAPSLYHDLVWEDLYYVWIAYLGGTMVGIGMLAAEIACSKWGPLRRAPIEMH</sequence>
<dbReference type="STRING" id="7240.B4QC08"/>
<evidence type="ECO:0000256" key="3">
    <source>
        <dbReference type="ARBA" id="ARBA00022692"/>
    </source>
</evidence>
<dbReference type="PhylomeDB" id="B4QC08"/>
<name>B4QC08_DROSI</name>
<organism evidence="9 10">
    <name type="scientific">Drosophila simulans</name>
    <name type="common">Fruit fly</name>
    <dbReference type="NCBI Taxonomy" id="7240"/>
    <lineage>
        <taxon>Eukaryota</taxon>
        <taxon>Metazoa</taxon>
        <taxon>Ecdysozoa</taxon>
        <taxon>Arthropoda</taxon>
        <taxon>Hexapoda</taxon>
        <taxon>Insecta</taxon>
        <taxon>Pterygota</taxon>
        <taxon>Neoptera</taxon>
        <taxon>Endopterygota</taxon>
        <taxon>Diptera</taxon>
        <taxon>Brachycera</taxon>
        <taxon>Muscomorpha</taxon>
        <taxon>Ephydroidea</taxon>
        <taxon>Drosophilidae</taxon>
        <taxon>Drosophila</taxon>
        <taxon>Sophophora</taxon>
    </lineage>
</organism>
<keyword evidence="6" id="KW-0675">Receptor</keyword>
<evidence type="ECO:0000256" key="4">
    <source>
        <dbReference type="ARBA" id="ARBA00022989"/>
    </source>
</evidence>
<dbReference type="InterPro" id="IPR052192">
    <property type="entry name" value="Insect_Ionotropic_Sensory_Rcpt"/>
</dbReference>
<evidence type="ECO:0000256" key="5">
    <source>
        <dbReference type="ARBA" id="ARBA00023136"/>
    </source>
</evidence>
<evidence type="ECO:0000256" key="1">
    <source>
        <dbReference type="ARBA" id="ARBA00004651"/>
    </source>
</evidence>
<evidence type="ECO:0000313" key="10">
    <source>
        <dbReference type="Proteomes" id="UP000000304"/>
    </source>
</evidence>
<evidence type="ECO:0000256" key="7">
    <source>
        <dbReference type="ARBA" id="ARBA00023180"/>
    </source>
</evidence>
<keyword evidence="3 8" id="KW-0812">Transmembrane</keyword>
<reference evidence="9 10" key="1">
    <citation type="journal article" date="2007" name="Nature">
        <title>Evolution of genes and genomes on the Drosophila phylogeny.</title>
        <authorList>
            <consortium name="Drosophila 12 Genomes Consortium"/>
            <person name="Clark A.G."/>
            <person name="Eisen M.B."/>
            <person name="Smith D.R."/>
            <person name="Bergman C.M."/>
            <person name="Oliver B."/>
            <person name="Markow T.A."/>
            <person name="Kaufman T.C."/>
            <person name="Kellis M."/>
            <person name="Gelbart W."/>
            <person name="Iyer V.N."/>
            <person name="Pollard D.A."/>
            <person name="Sackton T.B."/>
            <person name="Larracuente A.M."/>
            <person name="Singh N.D."/>
            <person name="Abad J.P."/>
            <person name="Abt D.N."/>
            <person name="Adryan B."/>
            <person name="Aguade M."/>
            <person name="Akashi H."/>
            <person name="Anderson W.W."/>
            <person name="Aquadro C.F."/>
            <person name="Ardell D.H."/>
            <person name="Arguello R."/>
            <person name="Artieri C.G."/>
            <person name="Barbash D.A."/>
            <person name="Barker D."/>
            <person name="Barsanti P."/>
            <person name="Batterham P."/>
            <person name="Batzoglou S."/>
            <person name="Begun D."/>
            <person name="Bhutkar A."/>
            <person name="Blanco E."/>
            <person name="Bosak S.A."/>
            <person name="Bradley R.K."/>
            <person name="Brand A.D."/>
            <person name="Brent M.R."/>
            <person name="Brooks A.N."/>
            <person name="Brown R.H."/>
            <person name="Butlin R.K."/>
            <person name="Caggese C."/>
            <person name="Calvi B.R."/>
            <person name="Bernardo de Carvalho A."/>
            <person name="Caspi A."/>
            <person name="Castrezana S."/>
            <person name="Celniker S.E."/>
            <person name="Chang J.L."/>
            <person name="Chapple C."/>
            <person name="Chatterji S."/>
            <person name="Chinwalla A."/>
            <person name="Civetta A."/>
            <person name="Clifton S.W."/>
            <person name="Comeron J.M."/>
            <person name="Costello J.C."/>
            <person name="Coyne J.A."/>
            <person name="Daub J."/>
            <person name="David R.G."/>
            <person name="Delcher A.L."/>
            <person name="Delehaunty K."/>
            <person name="Do C.B."/>
            <person name="Ebling H."/>
            <person name="Edwards K."/>
            <person name="Eickbush T."/>
            <person name="Evans J.D."/>
            <person name="Filipski A."/>
            <person name="Findeiss S."/>
            <person name="Freyhult E."/>
            <person name="Fulton L."/>
            <person name="Fulton R."/>
            <person name="Garcia A.C."/>
            <person name="Gardiner A."/>
            <person name="Garfield D.A."/>
            <person name="Garvin B.E."/>
            <person name="Gibson G."/>
            <person name="Gilbert D."/>
            <person name="Gnerre S."/>
            <person name="Godfrey J."/>
            <person name="Good R."/>
            <person name="Gotea V."/>
            <person name="Gravely B."/>
            <person name="Greenberg A.J."/>
            <person name="Griffiths-Jones S."/>
            <person name="Gross S."/>
            <person name="Guigo R."/>
            <person name="Gustafson E.A."/>
            <person name="Haerty W."/>
            <person name="Hahn M.W."/>
            <person name="Halligan D.L."/>
            <person name="Halpern A.L."/>
            <person name="Halter G.M."/>
            <person name="Han M.V."/>
            <person name="Heger A."/>
            <person name="Hillier L."/>
            <person name="Hinrichs A.S."/>
            <person name="Holmes I."/>
            <person name="Hoskins R.A."/>
            <person name="Hubisz M.J."/>
            <person name="Hultmark D."/>
            <person name="Huntley M.A."/>
            <person name="Jaffe D.B."/>
            <person name="Jagadeeshan S."/>
            <person name="Jeck W.R."/>
            <person name="Johnson J."/>
            <person name="Jones C.D."/>
            <person name="Jordan W.C."/>
            <person name="Karpen G.H."/>
            <person name="Kataoka E."/>
            <person name="Keightley P.D."/>
            <person name="Kheradpour P."/>
            <person name="Kirkness E.F."/>
            <person name="Koerich L.B."/>
            <person name="Kristiansen K."/>
            <person name="Kudrna D."/>
            <person name="Kulathinal R.J."/>
            <person name="Kumar S."/>
            <person name="Kwok R."/>
            <person name="Lander E."/>
            <person name="Langley C.H."/>
            <person name="Lapoint R."/>
            <person name="Lazzaro B.P."/>
            <person name="Lee S.J."/>
            <person name="Levesque L."/>
            <person name="Li R."/>
            <person name="Lin C.F."/>
            <person name="Lin M.F."/>
            <person name="Lindblad-Toh K."/>
            <person name="Llopart A."/>
            <person name="Long M."/>
            <person name="Low L."/>
            <person name="Lozovsky E."/>
            <person name="Lu J."/>
            <person name="Luo M."/>
            <person name="Machado C.A."/>
            <person name="Makalowski W."/>
            <person name="Marzo M."/>
            <person name="Matsuda M."/>
            <person name="Matzkin L."/>
            <person name="McAllister B."/>
            <person name="McBride C.S."/>
            <person name="McKernan B."/>
            <person name="McKernan K."/>
            <person name="Mendez-Lago M."/>
            <person name="Minx P."/>
            <person name="Mollenhauer M.U."/>
            <person name="Montooth K."/>
            <person name="Mount S.M."/>
            <person name="Mu X."/>
            <person name="Myers E."/>
            <person name="Negre B."/>
            <person name="Newfeld S."/>
            <person name="Nielsen R."/>
            <person name="Noor M.A."/>
            <person name="O'Grady P."/>
            <person name="Pachter L."/>
            <person name="Papaceit M."/>
            <person name="Parisi M.J."/>
            <person name="Parisi M."/>
            <person name="Parts L."/>
            <person name="Pedersen J.S."/>
            <person name="Pesole G."/>
            <person name="Phillippy A.M."/>
            <person name="Ponting C.P."/>
            <person name="Pop M."/>
            <person name="Porcelli D."/>
            <person name="Powell J.R."/>
            <person name="Prohaska S."/>
            <person name="Pruitt K."/>
            <person name="Puig M."/>
            <person name="Quesneville H."/>
            <person name="Ram K.R."/>
            <person name="Rand D."/>
            <person name="Rasmussen M.D."/>
            <person name="Reed L.K."/>
            <person name="Reenan R."/>
            <person name="Reily A."/>
            <person name="Remington K.A."/>
            <person name="Rieger T.T."/>
            <person name="Ritchie M.G."/>
            <person name="Robin C."/>
            <person name="Rogers Y.H."/>
            <person name="Rohde C."/>
            <person name="Rozas J."/>
            <person name="Rubenfield M.J."/>
            <person name="Ruiz A."/>
            <person name="Russo S."/>
            <person name="Salzberg S.L."/>
            <person name="Sanchez-Gracia A."/>
            <person name="Saranga D.J."/>
            <person name="Sato H."/>
            <person name="Schaeffer S.W."/>
            <person name="Schatz M.C."/>
            <person name="Schlenke T."/>
            <person name="Schwartz R."/>
            <person name="Segarra C."/>
            <person name="Singh R.S."/>
            <person name="Sirot L."/>
            <person name="Sirota M."/>
            <person name="Sisneros N.B."/>
            <person name="Smith C.D."/>
            <person name="Smith T.F."/>
            <person name="Spieth J."/>
            <person name="Stage D.E."/>
            <person name="Stark A."/>
            <person name="Stephan W."/>
            <person name="Strausberg R.L."/>
            <person name="Strempel S."/>
            <person name="Sturgill D."/>
            <person name="Sutton G."/>
            <person name="Sutton G.G."/>
            <person name="Tao W."/>
            <person name="Teichmann S."/>
            <person name="Tobari Y.N."/>
            <person name="Tomimura Y."/>
            <person name="Tsolas J.M."/>
            <person name="Valente V.L."/>
            <person name="Venter E."/>
            <person name="Venter J.C."/>
            <person name="Vicario S."/>
            <person name="Vieira F.G."/>
            <person name="Vilella A.J."/>
            <person name="Villasante A."/>
            <person name="Walenz B."/>
            <person name="Wang J."/>
            <person name="Wasserman M."/>
            <person name="Watts T."/>
            <person name="Wilson D."/>
            <person name="Wilson R.K."/>
            <person name="Wing R.A."/>
            <person name="Wolfner M.F."/>
            <person name="Wong A."/>
            <person name="Wong G.K."/>
            <person name="Wu C.I."/>
            <person name="Wu G."/>
            <person name="Yamamoto D."/>
            <person name="Yang H.P."/>
            <person name="Yang S.P."/>
            <person name="Yorke J.A."/>
            <person name="Yoshida K."/>
            <person name="Zdobnov E."/>
            <person name="Zhang P."/>
            <person name="Zhang Y."/>
            <person name="Zimin A.V."/>
            <person name="Baldwin J."/>
            <person name="Abdouelleil A."/>
            <person name="Abdulkadir J."/>
            <person name="Abebe A."/>
            <person name="Abera B."/>
            <person name="Abreu J."/>
            <person name="Acer S.C."/>
            <person name="Aftuck L."/>
            <person name="Alexander A."/>
            <person name="An P."/>
            <person name="Anderson E."/>
            <person name="Anderson S."/>
            <person name="Arachi H."/>
            <person name="Azer M."/>
            <person name="Bachantsang P."/>
            <person name="Barry A."/>
            <person name="Bayul T."/>
            <person name="Berlin A."/>
            <person name="Bessette D."/>
            <person name="Bloom T."/>
            <person name="Blye J."/>
            <person name="Boguslavskiy L."/>
            <person name="Bonnet C."/>
            <person name="Boukhgalter B."/>
            <person name="Bourzgui I."/>
            <person name="Brown A."/>
            <person name="Cahill P."/>
            <person name="Channer S."/>
            <person name="Cheshatsang Y."/>
            <person name="Chuda L."/>
            <person name="Citroen M."/>
            <person name="Collymore A."/>
            <person name="Cooke P."/>
            <person name="Costello M."/>
            <person name="D'Aco K."/>
            <person name="Daza R."/>
            <person name="De Haan G."/>
            <person name="DeGray S."/>
            <person name="DeMaso C."/>
            <person name="Dhargay N."/>
            <person name="Dooley K."/>
            <person name="Dooley E."/>
            <person name="Doricent M."/>
            <person name="Dorje P."/>
            <person name="Dorjee K."/>
            <person name="Dupes A."/>
            <person name="Elong R."/>
            <person name="Falk J."/>
            <person name="Farina A."/>
            <person name="Faro S."/>
            <person name="Ferguson D."/>
            <person name="Fisher S."/>
            <person name="Foley C.D."/>
            <person name="Franke A."/>
            <person name="Friedrich D."/>
            <person name="Gadbois L."/>
            <person name="Gearin G."/>
            <person name="Gearin C.R."/>
            <person name="Giannoukos G."/>
            <person name="Goode T."/>
            <person name="Graham J."/>
            <person name="Grandbois E."/>
            <person name="Grewal S."/>
            <person name="Gyaltsen K."/>
            <person name="Hafez N."/>
            <person name="Hagos B."/>
            <person name="Hall J."/>
            <person name="Henson C."/>
            <person name="Hollinger A."/>
            <person name="Honan T."/>
            <person name="Huard M.D."/>
            <person name="Hughes L."/>
            <person name="Hurhula B."/>
            <person name="Husby M.E."/>
            <person name="Kamat A."/>
            <person name="Kanga B."/>
            <person name="Kashin S."/>
            <person name="Khazanovich D."/>
            <person name="Kisner P."/>
            <person name="Lance K."/>
            <person name="Lara M."/>
            <person name="Lee W."/>
            <person name="Lennon N."/>
            <person name="Letendre F."/>
            <person name="LeVine R."/>
            <person name="Lipovsky A."/>
            <person name="Liu X."/>
            <person name="Liu J."/>
            <person name="Liu S."/>
            <person name="Lokyitsang T."/>
            <person name="Lokyitsang Y."/>
            <person name="Lubonja R."/>
            <person name="Lui A."/>
            <person name="MacDonald P."/>
            <person name="Magnisalis V."/>
            <person name="Maru K."/>
            <person name="Matthews C."/>
            <person name="McCusker W."/>
            <person name="McDonough S."/>
            <person name="Mehta T."/>
            <person name="Meldrim J."/>
            <person name="Meneus L."/>
            <person name="Mihai O."/>
            <person name="Mihalev A."/>
            <person name="Mihova T."/>
            <person name="Mittelman R."/>
            <person name="Mlenga V."/>
            <person name="Montmayeur A."/>
            <person name="Mulrain L."/>
            <person name="Navidi A."/>
            <person name="Naylor J."/>
            <person name="Negash T."/>
            <person name="Nguyen T."/>
            <person name="Nguyen N."/>
            <person name="Nicol R."/>
            <person name="Norbu C."/>
            <person name="Norbu N."/>
            <person name="Novod N."/>
            <person name="O'Neill B."/>
            <person name="Osman S."/>
            <person name="Markiewicz E."/>
            <person name="Oyono O.L."/>
            <person name="Patti C."/>
            <person name="Phunkhang P."/>
            <person name="Pierre F."/>
            <person name="Priest M."/>
            <person name="Raghuraman S."/>
            <person name="Rege F."/>
            <person name="Reyes R."/>
            <person name="Rise C."/>
            <person name="Rogov P."/>
            <person name="Ross K."/>
            <person name="Ryan E."/>
            <person name="Settipalli S."/>
            <person name="Shea T."/>
            <person name="Sherpa N."/>
            <person name="Shi L."/>
            <person name="Shih D."/>
            <person name="Sparrow T."/>
            <person name="Spaulding J."/>
            <person name="Stalker J."/>
            <person name="Stange-Thomann N."/>
            <person name="Stavropoulos S."/>
            <person name="Stone C."/>
            <person name="Strader C."/>
            <person name="Tesfaye S."/>
            <person name="Thomson T."/>
            <person name="Thoulutsang Y."/>
            <person name="Thoulutsang D."/>
            <person name="Topham K."/>
            <person name="Topping I."/>
            <person name="Tsamla T."/>
            <person name="Vassiliev H."/>
            <person name="Vo A."/>
            <person name="Wangchuk T."/>
            <person name="Wangdi T."/>
            <person name="Weiand M."/>
            <person name="Wilkinson J."/>
            <person name="Wilson A."/>
            <person name="Yadav S."/>
            <person name="Young G."/>
            <person name="Yu Q."/>
            <person name="Zembek L."/>
            <person name="Zhong D."/>
            <person name="Zimmer A."/>
            <person name="Zwirko Z."/>
            <person name="Jaffe D.B."/>
            <person name="Alvarez P."/>
            <person name="Brockman W."/>
            <person name="Butler J."/>
            <person name="Chin C."/>
            <person name="Gnerre S."/>
            <person name="Grabherr M."/>
            <person name="Kleber M."/>
            <person name="Mauceli E."/>
            <person name="MacCallum I."/>
        </authorList>
    </citation>
    <scope>NUCLEOTIDE SEQUENCE [LARGE SCALE GENOMIC DNA]</scope>
    <source>
        <strain evidence="10">white501</strain>
    </source>
</reference>
<accession>B4QC08</accession>
<dbReference type="Proteomes" id="UP000000304">
    <property type="component" value="Chromosome 2R"/>
</dbReference>
<dbReference type="PANTHER" id="PTHR42643:SF41">
    <property type="entry name" value="IONOTROPIC RECEPTOR 20A-RELATED"/>
    <property type="match status" value="1"/>
</dbReference>
<dbReference type="EMBL" id="CM000362">
    <property type="protein sequence ID" value="EDX08563.1"/>
    <property type="molecule type" value="Genomic_DNA"/>
</dbReference>